<keyword evidence="15" id="KW-0472">Membrane</keyword>
<dbReference type="SUPFAM" id="SSF51984">
    <property type="entry name" value="MurCD N-terminal domain"/>
    <property type="match status" value="1"/>
</dbReference>
<proteinExistence type="inferred from homology"/>
<feature type="domain" description="Mur ligase C-terminal" evidence="17">
    <location>
        <begin position="322"/>
        <end position="437"/>
    </location>
</feature>
<evidence type="ECO:0000256" key="11">
    <source>
        <dbReference type="ARBA" id="ARBA00023306"/>
    </source>
</evidence>
<gene>
    <name evidence="14 19" type="primary">murC</name>
    <name evidence="19" type="ORF">GCM10023183_12330</name>
</gene>
<evidence type="ECO:0000256" key="8">
    <source>
        <dbReference type="ARBA" id="ARBA00022840"/>
    </source>
</evidence>
<dbReference type="InterPro" id="IPR036615">
    <property type="entry name" value="Mur_ligase_C_dom_sf"/>
</dbReference>
<keyword evidence="20" id="KW-1185">Reference proteome</keyword>
<dbReference type="PANTHER" id="PTHR43445">
    <property type="entry name" value="UDP-N-ACETYLMURAMATE--L-ALANINE LIGASE-RELATED"/>
    <property type="match status" value="1"/>
</dbReference>
<keyword evidence="5 14" id="KW-0436">Ligase</keyword>
<dbReference type="InterPro" id="IPR036565">
    <property type="entry name" value="Mur-like_cat_sf"/>
</dbReference>
<evidence type="ECO:0000256" key="15">
    <source>
        <dbReference type="SAM" id="Phobius"/>
    </source>
</evidence>
<keyword evidence="10 14" id="KW-0573">Peptidoglycan synthesis</keyword>
<evidence type="ECO:0000256" key="4">
    <source>
        <dbReference type="ARBA" id="ARBA00022490"/>
    </source>
</evidence>
<dbReference type="PANTHER" id="PTHR43445:SF3">
    <property type="entry name" value="UDP-N-ACETYLMURAMATE--L-ALANINE LIGASE"/>
    <property type="match status" value="1"/>
</dbReference>
<dbReference type="Gene3D" id="3.90.190.20">
    <property type="entry name" value="Mur ligase, C-terminal domain"/>
    <property type="match status" value="1"/>
</dbReference>
<dbReference type="Gene3D" id="3.40.1190.10">
    <property type="entry name" value="Mur-like, catalytic domain"/>
    <property type="match status" value="1"/>
</dbReference>
<protein>
    <recommendedName>
        <fullName evidence="3 14">UDP-N-acetylmuramate--L-alanine ligase</fullName>
        <ecNumber evidence="3 14">6.3.2.8</ecNumber>
    </recommendedName>
    <alternativeName>
        <fullName evidence="14">UDP-N-acetylmuramoyl-L-alanine synthetase</fullName>
    </alternativeName>
</protein>
<evidence type="ECO:0000256" key="5">
    <source>
        <dbReference type="ARBA" id="ARBA00022598"/>
    </source>
</evidence>
<evidence type="ECO:0000256" key="7">
    <source>
        <dbReference type="ARBA" id="ARBA00022741"/>
    </source>
</evidence>
<dbReference type="GO" id="GO:0016874">
    <property type="term" value="F:ligase activity"/>
    <property type="evidence" value="ECO:0007669"/>
    <property type="project" value="UniProtKB-KW"/>
</dbReference>
<comment type="pathway">
    <text evidence="2 14">Cell wall biogenesis; peptidoglycan biosynthesis.</text>
</comment>
<comment type="caution">
    <text evidence="19">The sequence shown here is derived from an EMBL/GenBank/DDBJ whole genome shotgun (WGS) entry which is preliminary data.</text>
</comment>
<dbReference type="EC" id="6.3.2.8" evidence="3 14"/>
<keyword evidence="12 14" id="KW-0961">Cell wall biogenesis/degradation</keyword>
<keyword evidence="11 14" id="KW-0131">Cell cycle</keyword>
<dbReference type="InterPro" id="IPR004101">
    <property type="entry name" value="Mur_ligase_C"/>
</dbReference>
<dbReference type="NCBIfam" id="TIGR01082">
    <property type="entry name" value="murC"/>
    <property type="match status" value="1"/>
</dbReference>
<reference evidence="20" key="1">
    <citation type="journal article" date="2019" name="Int. J. Syst. Evol. Microbiol.">
        <title>The Global Catalogue of Microorganisms (GCM) 10K type strain sequencing project: providing services to taxonomists for standard genome sequencing and annotation.</title>
        <authorList>
            <consortium name="The Broad Institute Genomics Platform"/>
            <consortium name="The Broad Institute Genome Sequencing Center for Infectious Disease"/>
            <person name="Wu L."/>
            <person name="Ma J."/>
        </authorList>
    </citation>
    <scope>NUCLEOTIDE SEQUENCE [LARGE SCALE GENOMIC DNA]</scope>
    <source>
        <strain evidence="20">JCM 17917</strain>
    </source>
</reference>
<keyword evidence="6 14" id="KW-0132">Cell division</keyword>
<evidence type="ECO:0000313" key="20">
    <source>
        <dbReference type="Proteomes" id="UP001501844"/>
    </source>
</evidence>
<dbReference type="HAMAP" id="MF_00046">
    <property type="entry name" value="MurC"/>
    <property type="match status" value="1"/>
</dbReference>
<dbReference type="InterPro" id="IPR050061">
    <property type="entry name" value="MurCDEF_pg_biosynth"/>
</dbReference>
<dbReference type="SUPFAM" id="SSF53623">
    <property type="entry name" value="MurD-like peptide ligases, catalytic domain"/>
    <property type="match status" value="1"/>
</dbReference>
<keyword evidence="9 14" id="KW-0133">Cell shape</keyword>
<feature type="binding site" evidence="14">
    <location>
        <begin position="120"/>
        <end position="126"/>
    </location>
    <ligand>
        <name>ATP</name>
        <dbReference type="ChEBI" id="CHEBI:30616"/>
    </ligand>
</feature>
<evidence type="ECO:0000259" key="16">
    <source>
        <dbReference type="Pfam" id="PF01225"/>
    </source>
</evidence>
<keyword evidence="15" id="KW-0812">Transmembrane</keyword>
<dbReference type="Pfam" id="PF01225">
    <property type="entry name" value="Mur_ligase"/>
    <property type="match status" value="1"/>
</dbReference>
<evidence type="ECO:0000313" key="19">
    <source>
        <dbReference type="EMBL" id="GAA4301333.1"/>
    </source>
</evidence>
<dbReference type="EMBL" id="BAABGX010000001">
    <property type="protein sequence ID" value="GAA4301333.1"/>
    <property type="molecule type" value="Genomic_DNA"/>
</dbReference>
<dbReference type="Pfam" id="PF08245">
    <property type="entry name" value="Mur_ligase_M"/>
    <property type="match status" value="1"/>
</dbReference>
<keyword evidence="15" id="KW-1133">Transmembrane helix</keyword>
<name>A0ABP8FE40_9BACT</name>
<dbReference type="SUPFAM" id="SSF53244">
    <property type="entry name" value="MurD-like peptide ligases, peptide-binding domain"/>
    <property type="match status" value="1"/>
</dbReference>
<evidence type="ECO:0000256" key="3">
    <source>
        <dbReference type="ARBA" id="ARBA00012211"/>
    </source>
</evidence>
<dbReference type="RefSeq" id="WP_345163667.1">
    <property type="nucleotide sequence ID" value="NZ_BAABGX010000001.1"/>
</dbReference>
<dbReference type="InterPro" id="IPR013221">
    <property type="entry name" value="Mur_ligase_cen"/>
</dbReference>
<comment type="function">
    <text evidence="14">Cell wall formation.</text>
</comment>
<accession>A0ABP8FE40</accession>
<feature type="transmembrane region" description="Helical" evidence="15">
    <location>
        <begin position="9"/>
        <end position="27"/>
    </location>
</feature>
<evidence type="ECO:0000259" key="18">
    <source>
        <dbReference type="Pfam" id="PF08245"/>
    </source>
</evidence>
<evidence type="ECO:0000256" key="1">
    <source>
        <dbReference type="ARBA" id="ARBA00004496"/>
    </source>
</evidence>
<comment type="similarity">
    <text evidence="14">Belongs to the MurCDEF family.</text>
</comment>
<organism evidence="19 20">
    <name type="scientific">Nibribacter koreensis</name>
    <dbReference type="NCBI Taxonomy" id="1084519"/>
    <lineage>
        <taxon>Bacteria</taxon>
        <taxon>Pseudomonadati</taxon>
        <taxon>Bacteroidota</taxon>
        <taxon>Cytophagia</taxon>
        <taxon>Cytophagales</taxon>
        <taxon>Hymenobacteraceae</taxon>
        <taxon>Nibribacter</taxon>
    </lineage>
</organism>
<evidence type="ECO:0000259" key="17">
    <source>
        <dbReference type="Pfam" id="PF02875"/>
    </source>
</evidence>
<dbReference type="Proteomes" id="UP001501844">
    <property type="component" value="Unassembled WGS sequence"/>
</dbReference>
<keyword evidence="7 14" id="KW-0547">Nucleotide-binding</keyword>
<dbReference type="Pfam" id="PF02875">
    <property type="entry name" value="Mur_ligase_C"/>
    <property type="match status" value="1"/>
</dbReference>
<dbReference type="Gene3D" id="3.40.50.720">
    <property type="entry name" value="NAD(P)-binding Rossmann-like Domain"/>
    <property type="match status" value="1"/>
</dbReference>
<comment type="catalytic activity">
    <reaction evidence="13 14">
        <text>UDP-N-acetyl-alpha-D-muramate + L-alanine + ATP = UDP-N-acetyl-alpha-D-muramoyl-L-alanine + ADP + phosphate + H(+)</text>
        <dbReference type="Rhea" id="RHEA:23372"/>
        <dbReference type="ChEBI" id="CHEBI:15378"/>
        <dbReference type="ChEBI" id="CHEBI:30616"/>
        <dbReference type="ChEBI" id="CHEBI:43474"/>
        <dbReference type="ChEBI" id="CHEBI:57972"/>
        <dbReference type="ChEBI" id="CHEBI:70757"/>
        <dbReference type="ChEBI" id="CHEBI:83898"/>
        <dbReference type="ChEBI" id="CHEBI:456216"/>
        <dbReference type="EC" id="6.3.2.8"/>
    </reaction>
</comment>
<dbReference type="InterPro" id="IPR000713">
    <property type="entry name" value="Mur_ligase_N"/>
</dbReference>
<evidence type="ECO:0000256" key="14">
    <source>
        <dbReference type="HAMAP-Rule" id="MF_00046"/>
    </source>
</evidence>
<feature type="domain" description="Mur ligase N-terminal catalytic" evidence="16">
    <location>
        <begin position="8"/>
        <end position="114"/>
    </location>
</feature>
<feature type="domain" description="Mur ligase central" evidence="18">
    <location>
        <begin position="118"/>
        <end position="299"/>
    </location>
</feature>
<dbReference type="InterPro" id="IPR005758">
    <property type="entry name" value="UDP-N-AcMur_Ala_ligase_MurC"/>
</dbReference>
<sequence length="469" mass="51876">MNLSQYRHIYFLGIGGIGMSAIARWFLAKGFEVAGYDRTPTPLTQKLIEEGAQIHFDDDINLISASFLENKAKTLVVLTPAVPANHSERQYFQEQGYTIMKRSQVLGLLTADQYLIAVAGTHGKTTTSSMVAHLLQHANVSTSAFLGGISTNLGSNLLLPHTQEEWALAVVEADEFDRSFLTLHPDIAIVTSTDPDHLDIYGEKEALVESFKQFVSQIKPNGFLLLNHTADQSLKTSVHPTVQVITYGLEHEELAAGPIKIADGSMKFSAKGRNFALPETALQVPGFHNVENAVAAAQAVSLVGLSPSQIQQGIEAYNGVKRRFERVWGKNGKVYLDDYAHHPREIEAFLRSVRALYPEQKLRVIFQPHLFTRTRDFLEGFAESLSLADEVWLLDIYPARELPIPGVTSQLIYDKIEGPVKRILEKKDVLAALEKDLDFAVLATVGAGDIDTLVPGIKDLLEERAHVLE</sequence>
<evidence type="ECO:0000256" key="9">
    <source>
        <dbReference type="ARBA" id="ARBA00022960"/>
    </source>
</evidence>
<comment type="subcellular location">
    <subcellularLocation>
        <location evidence="1 14">Cytoplasm</location>
    </subcellularLocation>
</comment>
<evidence type="ECO:0000256" key="2">
    <source>
        <dbReference type="ARBA" id="ARBA00004752"/>
    </source>
</evidence>
<evidence type="ECO:0000256" key="12">
    <source>
        <dbReference type="ARBA" id="ARBA00023316"/>
    </source>
</evidence>
<evidence type="ECO:0000256" key="10">
    <source>
        <dbReference type="ARBA" id="ARBA00022984"/>
    </source>
</evidence>
<evidence type="ECO:0000256" key="13">
    <source>
        <dbReference type="ARBA" id="ARBA00047833"/>
    </source>
</evidence>
<keyword evidence="4 14" id="KW-0963">Cytoplasm</keyword>
<evidence type="ECO:0000256" key="6">
    <source>
        <dbReference type="ARBA" id="ARBA00022618"/>
    </source>
</evidence>
<keyword evidence="8 14" id="KW-0067">ATP-binding</keyword>